<dbReference type="EMBL" id="VSRR010021320">
    <property type="protein sequence ID" value="MPC63832.1"/>
    <property type="molecule type" value="Genomic_DNA"/>
</dbReference>
<gene>
    <name evidence="1" type="ORF">E2C01_057938</name>
</gene>
<accession>A0A5B7GYB9</accession>
<evidence type="ECO:0000313" key="2">
    <source>
        <dbReference type="Proteomes" id="UP000324222"/>
    </source>
</evidence>
<dbReference type="Proteomes" id="UP000324222">
    <property type="component" value="Unassembled WGS sequence"/>
</dbReference>
<organism evidence="1 2">
    <name type="scientific">Portunus trituberculatus</name>
    <name type="common">Swimming crab</name>
    <name type="synonym">Neptunus trituberculatus</name>
    <dbReference type="NCBI Taxonomy" id="210409"/>
    <lineage>
        <taxon>Eukaryota</taxon>
        <taxon>Metazoa</taxon>
        <taxon>Ecdysozoa</taxon>
        <taxon>Arthropoda</taxon>
        <taxon>Crustacea</taxon>
        <taxon>Multicrustacea</taxon>
        <taxon>Malacostraca</taxon>
        <taxon>Eumalacostraca</taxon>
        <taxon>Eucarida</taxon>
        <taxon>Decapoda</taxon>
        <taxon>Pleocyemata</taxon>
        <taxon>Brachyura</taxon>
        <taxon>Eubrachyura</taxon>
        <taxon>Portunoidea</taxon>
        <taxon>Portunidae</taxon>
        <taxon>Portuninae</taxon>
        <taxon>Portunus</taxon>
    </lineage>
</organism>
<evidence type="ECO:0000313" key="1">
    <source>
        <dbReference type="EMBL" id="MPC63832.1"/>
    </source>
</evidence>
<name>A0A5B7GYB9_PORTR</name>
<comment type="caution">
    <text evidence="1">The sequence shown here is derived from an EMBL/GenBank/DDBJ whole genome shotgun (WGS) entry which is preliminary data.</text>
</comment>
<sequence>MFEEQARRNEELQAKVMELQTKLVVSSLPRGCSQNVMEKLDSNLETGKGMSKTKLEEWKVWKKEQEEKVNFTEVIK</sequence>
<reference evidence="1 2" key="1">
    <citation type="submission" date="2019-05" db="EMBL/GenBank/DDBJ databases">
        <title>Another draft genome of Portunus trituberculatus and its Hox gene families provides insights of decapod evolution.</title>
        <authorList>
            <person name="Jeong J.-H."/>
            <person name="Song I."/>
            <person name="Kim S."/>
            <person name="Choi T."/>
            <person name="Kim D."/>
            <person name="Ryu S."/>
            <person name="Kim W."/>
        </authorList>
    </citation>
    <scope>NUCLEOTIDE SEQUENCE [LARGE SCALE GENOMIC DNA]</scope>
    <source>
        <tissue evidence="1">Muscle</tissue>
    </source>
</reference>
<keyword evidence="2" id="KW-1185">Reference proteome</keyword>
<dbReference type="AlphaFoldDB" id="A0A5B7GYB9"/>
<protein>
    <submittedName>
        <fullName evidence="1">Uncharacterized protein</fullName>
    </submittedName>
</protein>
<proteinExistence type="predicted"/>